<keyword evidence="1" id="KW-0732">Signal</keyword>
<feature type="chain" id="PRO_5002177531" evidence="1">
    <location>
        <begin position="24"/>
        <end position="239"/>
    </location>
</feature>
<reference evidence="3" key="2">
    <citation type="submission" date="2015-01" db="EMBL/GenBank/DDBJ databases">
        <title>Evolutionary Origins and Diversification of the Mycorrhizal Mutualists.</title>
        <authorList>
            <consortium name="DOE Joint Genome Institute"/>
            <consortium name="Mycorrhizal Genomics Consortium"/>
            <person name="Kohler A."/>
            <person name="Kuo A."/>
            <person name="Nagy L.G."/>
            <person name="Floudas D."/>
            <person name="Copeland A."/>
            <person name="Barry K.W."/>
            <person name="Cichocki N."/>
            <person name="Veneault-Fourrey C."/>
            <person name="LaButti K."/>
            <person name="Lindquist E.A."/>
            <person name="Lipzen A."/>
            <person name="Lundell T."/>
            <person name="Morin E."/>
            <person name="Murat C."/>
            <person name="Riley R."/>
            <person name="Ohm R."/>
            <person name="Sun H."/>
            <person name="Tunlid A."/>
            <person name="Henrissat B."/>
            <person name="Grigoriev I.V."/>
            <person name="Hibbett D.S."/>
            <person name="Martin F."/>
        </authorList>
    </citation>
    <scope>NUCLEOTIDE SEQUENCE [LARGE SCALE GENOMIC DNA]</scope>
    <source>
        <strain evidence="3">MUT 4182</strain>
    </source>
</reference>
<proteinExistence type="predicted"/>
<reference evidence="2 3" key="1">
    <citation type="submission" date="2014-04" db="EMBL/GenBank/DDBJ databases">
        <authorList>
            <consortium name="DOE Joint Genome Institute"/>
            <person name="Kuo A."/>
            <person name="Girlanda M."/>
            <person name="Perotto S."/>
            <person name="Kohler A."/>
            <person name="Nagy L.G."/>
            <person name="Floudas D."/>
            <person name="Copeland A."/>
            <person name="Barry K.W."/>
            <person name="Cichocki N."/>
            <person name="Veneault-Fourrey C."/>
            <person name="LaButti K."/>
            <person name="Lindquist E.A."/>
            <person name="Lipzen A."/>
            <person name="Lundell T."/>
            <person name="Morin E."/>
            <person name="Murat C."/>
            <person name="Sun H."/>
            <person name="Tunlid A."/>
            <person name="Henrissat B."/>
            <person name="Grigoriev I.V."/>
            <person name="Hibbett D.S."/>
            <person name="Martin F."/>
            <person name="Nordberg H.P."/>
            <person name="Cantor M.N."/>
            <person name="Hua S.X."/>
        </authorList>
    </citation>
    <scope>NUCLEOTIDE SEQUENCE [LARGE SCALE GENOMIC DNA]</scope>
    <source>
        <strain evidence="2 3">MUT 4182</strain>
    </source>
</reference>
<gene>
    <name evidence="2" type="ORF">M407DRAFT_6047</name>
</gene>
<evidence type="ECO:0000256" key="1">
    <source>
        <dbReference type="SAM" id="SignalP"/>
    </source>
</evidence>
<keyword evidence="3" id="KW-1185">Reference proteome</keyword>
<name>A0A0C3QNR2_9AGAM</name>
<sequence>MTSSSKGGGLALALPLPFAVVEADKYGRVSGSGEESTYMKGESAIFDAPSRPAAKVQISWVRRSEWGMEVMNTPELTTLRARGFRKKLPSIEGDPTQKISLKLRLSSRQPQLSLLQKLELSELGQAQAFTVKIANKIQAREAAPDPHPGALEAMLAEMRIMLTTTATNLDARLTGIENTITATRENVSRASAFKPYLTRMTMEHLSTRSSVLNLDMTTLSKIYKRLRAERDEGKMKDSF</sequence>
<dbReference type="HOGENOM" id="CLU_1161879_0_0_1"/>
<evidence type="ECO:0000313" key="2">
    <source>
        <dbReference type="EMBL" id="KIO29766.1"/>
    </source>
</evidence>
<dbReference type="EMBL" id="KN822979">
    <property type="protein sequence ID" value="KIO29766.1"/>
    <property type="molecule type" value="Genomic_DNA"/>
</dbReference>
<evidence type="ECO:0000313" key="3">
    <source>
        <dbReference type="Proteomes" id="UP000054248"/>
    </source>
</evidence>
<accession>A0A0C3QNR2</accession>
<protein>
    <submittedName>
        <fullName evidence="2">Uncharacterized protein</fullName>
    </submittedName>
</protein>
<feature type="signal peptide" evidence="1">
    <location>
        <begin position="1"/>
        <end position="23"/>
    </location>
</feature>
<dbReference type="AlphaFoldDB" id="A0A0C3QNR2"/>
<dbReference type="Proteomes" id="UP000054248">
    <property type="component" value="Unassembled WGS sequence"/>
</dbReference>
<organism evidence="2 3">
    <name type="scientific">Tulasnella calospora MUT 4182</name>
    <dbReference type="NCBI Taxonomy" id="1051891"/>
    <lineage>
        <taxon>Eukaryota</taxon>
        <taxon>Fungi</taxon>
        <taxon>Dikarya</taxon>
        <taxon>Basidiomycota</taxon>
        <taxon>Agaricomycotina</taxon>
        <taxon>Agaricomycetes</taxon>
        <taxon>Cantharellales</taxon>
        <taxon>Tulasnellaceae</taxon>
        <taxon>Tulasnella</taxon>
    </lineage>
</organism>